<feature type="active site" evidence="11">
    <location>
        <position position="91"/>
    </location>
</feature>
<evidence type="ECO:0000256" key="3">
    <source>
        <dbReference type="ARBA" id="ARBA00022525"/>
    </source>
</evidence>
<evidence type="ECO:0000256" key="8">
    <source>
        <dbReference type="ARBA" id="ARBA00023145"/>
    </source>
</evidence>
<dbReference type="PANTHER" id="PTHR47966">
    <property type="entry name" value="BETA-SITE APP-CLEAVING ENZYME, ISOFORM A-RELATED"/>
    <property type="match status" value="1"/>
</dbReference>
<evidence type="ECO:0000313" key="17">
    <source>
        <dbReference type="WBParaSite" id="HCON_00153230-00001"/>
    </source>
</evidence>
<dbReference type="FunFam" id="2.40.70.10:FF:000058">
    <property type="entry name" value="ASpartyl Protease"/>
    <property type="match status" value="1"/>
</dbReference>
<dbReference type="OMA" id="GISHGVM"/>
<keyword evidence="6 13" id="KW-0064">Aspartyl protease</keyword>
<comment type="similarity">
    <text evidence="2 13">Belongs to the peptidase A1 family.</text>
</comment>
<evidence type="ECO:0000256" key="9">
    <source>
        <dbReference type="ARBA" id="ARBA00023157"/>
    </source>
</evidence>
<keyword evidence="7 13" id="KW-0378">Hydrolase</keyword>
<dbReference type="CDD" id="cd05471">
    <property type="entry name" value="pepsin_like"/>
    <property type="match status" value="1"/>
</dbReference>
<name>A0A7I4YZ45_HAECO</name>
<dbReference type="WBParaSite" id="HCON_00153230-00001">
    <property type="protein sequence ID" value="HCON_00153230-00001"/>
    <property type="gene ID" value="HCON_00153230"/>
</dbReference>
<dbReference type="OrthoDB" id="5839471at2759"/>
<evidence type="ECO:0000313" key="16">
    <source>
        <dbReference type="Proteomes" id="UP000025227"/>
    </source>
</evidence>
<dbReference type="PROSITE" id="PS51767">
    <property type="entry name" value="PEPTIDASE_A1"/>
    <property type="match status" value="1"/>
</dbReference>
<comment type="subcellular location">
    <subcellularLocation>
        <location evidence="1">Secreted</location>
    </subcellularLocation>
</comment>
<dbReference type="GO" id="GO:0005764">
    <property type="term" value="C:lysosome"/>
    <property type="evidence" value="ECO:0007669"/>
    <property type="project" value="TreeGrafter"/>
</dbReference>
<feature type="chain" id="PRO_5029635778" evidence="14">
    <location>
        <begin position="17"/>
        <end position="427"/>
    </location>
</feature>
<evidence type="ECO:0000256" key="5">
    <source>
        <dbReference type="ARBA" id="ARBA00022729"/>
    </source>
</evidence>
<dbReference type="Pfam" id="PF00026">
    <property type="entry name" value="Asp"/>
    <property type="match status" value="1"/>
</dbReference>
<dbReference type="PANTHER" id="PTHR47966:SF44">
    <property type="entry name" value="PEPTIDASE A1 DOMAIN-CONTAINING PROTEIN"/>
    <property type="match status" value="1"/>
</dbReference>
<dbReference type="AlphaFoldDB" id="A0A7I4YZ45"/>
<reference evidence="17" key="1">
    <citation type="submission" date="2020-12" db="UniProtKB">
        <authorList>
            <consortium name="WormBaseParasite"/>
        </authorList>
    </citation>
    <scope>IDENTIFICATION</scope>
    <source>
        <strain evidence="17">MHco3</strain>
    </source>
</reference>
<evidence type="ECO:0000256" key="1">
    <source>
        <dbReference type="ARBA" id="ARBA00004613"/>
    </source>
</evidence>
<evidence type="ECO:0000256" key="14">
    <source>
        <dbReference type="SAM" id="SignalP"/>
    </source>
</evidence>
<evidence type="ECO:0000256" key="11">
    <source>
        <dbReference type="PIRSR" id="PIRSR601461-1"/>
    </source>
</evidence>
<dbReference type="InterPro" id="IPR021109">
    <property type="entry name" value="Peptidase_aspartic_dom_sf"/>
</dbReference>
<dbReference type="InterPro" id="IPR033121">
    <property type="entry name" value="PEPTIDASE_A1"/>
</dbReference>
<sequence>MRFILPLLALLGYVLGGAVYKAPVKRIESARMKMIRSGTWEAFAKKRNAMRAKYSTNADVHRQSVLDYADNEYIGYVTLGTPEQEFLVVLDTGSSDFWIPDKKCMQFRKESCKQSECDPGLVCKVFCPDRTCCAKKSANSNPCEKKHYFDSSKSSSYVELSTRRSFEIIYGTGSAKGFLGNDTVRFGREGERDRLLVPGCVIGQAESIAEFFADTELDGILGLAFKDLSVTDTRHPFLQAVQLGLVDPILTVYLQRLGESAEGKYGGVYTYGGLDNENCGPVIAYEQLTLAFYWQFRMKKFSASNLVFKAGWEVMSDTGTSFLGIPSAIINQIASTYNAKYNQTTDLYTIDCNTDVEFVLTIGDHAYVIEKKNLVYKFGNTCLIPMFSMGSGAFGPSWLLGDPFIRQFCNIHDFEKQRIGFAEPLRK</sequence>
<dbReference type="PRINTS" id="PR00792">
    <property type="entry name" value="PEPSIN"/>
</dbReference>
<evidence type="ECO:0000256" key="4">
    <source>
        <dbReference type="ARBA" id="ARBA00022670"/>
    </source>
</evidence>
<dbReference type="PROSITE" id="PS00141">
    <property type="entry name" value="ASP_PROTEASE"/>
    <property type="match status" value="1"/>
</dbReference>
<dbReference type="GO" id="GO:0006508">
    <property type="term" value="P:proteolysis"/>
    <property type="evidence" value="ECO:0007669"/>
    <property type="project" value="UniProtKB-KW"/>
</dbReference>
<feature type="active site" evidence="11">
    <location>
        <position position="317"/>
    </location>
</feature>
<protein>
    <submittedName>
        <fullName evidence="17">Aspartyl protease</fullName>
    </submittedName>
</protein>
<evidence type="ECO:0000256" key="12">
    <source>
        <dbReference type="PIRSR" id="PIRSR601461-2"/>
    </source>
</evidence>
<dbReference type="InterPro" id="IPR034164">
    <property type="entry name" value="Pepsin-like_dom"/>
</dbReference>
<keyword evidence="16" id="KW-1185">Reference proteome</keyword>
<keyword evidence="3" id="KW-0964">Secreted</keyword>
<organism evidence="16 17">
    <name type="scientific">Haemonchus contortus</name>
    <name type="common">Barber pole worm</name>
    <dbReference type="NCBI Taxonomy" id="6289"/>
    <lineage>
        <taxon>Eukaryota</taxon>
        <taxon>Metazoa</taxon>
        <taxon>Ecdysozoa</taxon>
        <taxon>Nematoda</taxon>
        <taxon>Chromadorea</taxon>
        <taxon>Rhabditida</taxon>
        <taxon>Rhabditina</taxon>
        <taxon>Rhabditomorpha</taxon>
        <taxon>Strongyloidea</taxon>
        <taxon>Trichostrongylidae</taxon>
        <taxon>Haemonchus</taxon>
    </lineage>
</organism>
<evidence type="ECO:0000259" key="15">
    <source>
        <dbReference type="PROSITE" id="PS51767"/>
    </source>
</evidence>
<accession>A0A7I4YZ45</accession>
<dbReference type="Gene3D" id="2.40.70.10">
    <property type="entry name" value="Acid Proteases"/>
    <property type="match status" value="4"/>
</dbReference>
<evidence type="ECO:0000256" key="10">
    <source>
        <dbReference type="ARBA" id="ARBA00023180"/>
    </source>
</evidence>
<dbReference type="InterPro" id="IPR001461">
    <property type="entry name" value="Aspartic_peptidase_A1"/>
</dbReference>
<keyword evidence="10" id="KW-0325">Glycoprotein</keyword>
<proteinExistence type="inferred from homology"/>
<dbReference type="SUPFAM" id="SSF50630">
    <property type="entry name" value="Acid proteases"/>
    <property type="match status" value="1"/>
</dbReference>
<feature type="disulfide bond" evidence="12">
    <location>
        <begin position="104"/>
        <end position="132"/>
    </location>
</feature>
<feature type="signal peptide" evidence="14">
    <location>
        <begin position="1"/>
        <end position="16"/>
    </location>
</feature>
<evidence type="ECO:0000256" key="13">
    <source>
        <dbReference type="RuleBase" id="RU000454"/>
    </source>
</evidence>
<keyword evidence="8" id="KW-0865">Zymogen</keyword>
<evidence type="ECO:0000256" key="2">
    <source>
        <dbReference type="ARBA" id="ARBA00007447"/>
    </source>
</evidence>
<dbReference type="GO" id="GO:0005576">
    <property type="term" value="C:extracellular region"/>
    <property type="evidence" value="ECO:0007669"/>
    <property type="project" value="UniProtKB-SubCell"/>
</dbReference>
<keyword evidence="9 12" id="KW-1015">Disulfide bond</keyword>
<keyword evidence="4 13" id="KW-0645">Protease</keyword>
<dbReference type="InterPro" id="IPR001969">
    <property type="entry name" value="Aspartic_peptidase_AS"/>
</dbReference>
<dbReference type="Proteomes" id="UP000025227">
    <property type="component" value="Unplaced"/>
</dbReference>
<keyword evidence="5 14" id="KW-0732">Signal</keyword>
<evidence type="ECO:0000256" key="6">
    <source>
        <dbReference type="ARBA" id="ARBA00022750"/>
    </source>
</evidence>
<evidence type="ECO:0000256" key="7">
    <source>
        <dbReference type="ARBA" id="ARBA00022801"/>
    </source>
</evidence>
<feature type="domain" description="Peptidase A1" evidence="15">
    <location>
        <begin position="73"/>
        <end position="422"/>
    </location>
</feature>
<dbReference type="GO" id="GO:0004190">
    <property type="term" value="F:aspartic-type endopeptidase activity"/>
    <property type="evidence" value="ECO:0007669"/>
    <property type="project" value="UniProtKB-KW"/>
</dbReference>